<evidence type="ECO:0000313" key="5">
    <source>
        <dbReference type="Proteomes" id="UP001324115"/>
    </source>
</evidence>
<dbReference type="GO" id="GO:0004674">
    <property type="term" value="F:protein serine/threonine kinase activity"/>
    <property type="evidence" value="ECO:0007669"/>
    <property type="project" value="TreeGrafter"/>
</dbReference>
<protein>
    <recommendedName>
        <fullName evidence="3">Protein kinase domain-containing protein</fullName>
    </recommendedName>
</protein>
<keyword evidence="1" id="KW-0547">Nucleotide-binding</keyword>
<accession>A0AAN7E6E2</accession>
<dbReference type="GO" id="GO:0007166">
    <property type="term" value="P:cell surface receptor signaling pathway"/>
    <property type="evidence" value="ECO:0007669"/>
    <property type="project" value="InterPro"/>
</dbReference>
<evidence type="ECO:0000256" key="1">
    <source>
        <dbReference type="ARBA" id="ARBA00022741"/>
    </source>
</evidence>
<evidence type="ECO:0000313" key="4">
    <source>
        <dbReference type="EMBL" id="KAK4563443.1"/>
    </source>
</evidence>
<comment type="caution">
    <text evidence="4">The sequence shown here is derived from an EMBL/GenBank/DDBJ whole genome shotgun (WGS) entry which is preliminary data.</text>
</comment>
<proteinExistence type="predicted"/>
<dbReference type="Gene3D" id="1.10.510.10">
    <property type="entry name" value="Transferase(Phosphotransferase) domain 1"/>
    <property type="match status" value="1"/>
</dbReference>
<dbReference type="EMBL" id="JAXUIC010000011">
    <property type="protein sequence ID" value="KAK4563443.1"/>
    <property type="molecule type" value="Genomic_DNA"/>
</dbReference>
<dbReference type="PROSITE" id="PS50011">
    <property type="entry name" value="PROTEIN_KINASE_DOM"/>
    <property type="match status" value="1"/>
</dbReference>
<dbReference type="GO" id="GO:0005524">
    <property type="term" value="F:ATP binding"/>
    <property type="evidence" value="ECO:0007669"/>
    <property type="project" value="UniProtKB-KW"/>
</dbReference>
<name>A0AAN7E6E2_QUERU</name>
<dbReference type="SUPFAM" id="SSF56112">
    <property type="entry name" value="Protein kinase-like (PK-like)"/>
    <property type="match status" value="1"/>
</dbReference>
<dbReference type="Pfam" id="PF07714">
    <property type="entry name" value="PK_Tyr_Ser-Thr"/>
    <property type="match status" value="1"/>
</dbReference>
<keyword evidence="5" id="KW-1185">Reference proteome</keyword>
<evidence type="ECO:0000259" key="3">
    <source>
        <dbReference type="PROSITE" id="PS50011"/>
    </source>
</evidence>
<dbReference type="AlphaFoldDB" id="A0AAN7E6E2"/>
<dbReference type="InterPro" id="IPR011009">
    <property type="entry name" value="Kinase-like_dom_sf"/>
</dbReference>
<dbReference type="Proteomes" id="UP001324115">
    <property type="component" value="Unassembled WGS sequence"/>
</dbReference>
<sequence>MIASSNGKCNPIRRFSADETLRATNNFNPLHTTQKSKLLPWSHTIKVDEPIDDAHYTMYMGSLDDRPIIVKEFEGTIMEDELRSFAIHDIVIKTQMSNHMNVLKLLGCCLEFRVLLLVLENPIHGVVNDKGALSRPIIHRDIRHGSFFWDHYLVPKFCNFSLSIKIPPNLLHADDDVNGIFGYLDPNYVISGSVTEKSDVYSFVVLLLVFFIGKKPDNVGWGTKFCSIIENGKAHIQNERFSKFQRSSSARYD</sequence>
<organism evidence="4 5">
    <name type="scientific">Quercus rubra</name>
    <name type="common">Northern red oak</name>
    <name type="synonym">Quercus borealis</name>
    <dbReference type="NCBI Taxonomy" id="3512"/>
    <lineage>
        <taxon>Eukaryota</taxon>
        <taxon>Viridiplantae</taxon>
        <taxon>Streptophyta</taxon>
        <taxon>Embryophyta</taxon>
        <taxon>Tracheophyta</taxon>
        <taxon>Spermatophyta</taxon>
        <taxon>Magnoliopsida</taxon>
        <taxon>eudicotyledons</taxon>
        <taxon>Gunneridae</taxon>
        <taxon>Pentapetalae</taxon>
        <taxon>rosids</taxon>
        <taxon>fabids</taxon>
        <taxon>Fagales</taxon>
        <taxon>Fagaceae</taxon>
        <taxon>Quercus</taxon>
    </lineage>
</organism>
<evidence type="ECO:0000256" key="2">
    <source>
        <dbReference type="ARBA" id="ARBA00022840"/>
    </source>
</evidence>
<dbReference type="Gene3D" id="3.30.200.20">
    <property type="entry name" value="Phosphorylase Kinase, domain 1"/>
    <property type="match status" value="1"/>
</dbReference>
<dbReference type="InterPro" id="IPR000719">
    <property type="entry name" value="Prot_kinase_dom"/>
</dbReference>
<reference evidence="4 5" key="1">
    <citation type="journal article" date="2023" name="G3 (Bethesda)">
        <title>A haplotype-resolved chromosome-scale genome for Quercus rubra L. provides insights into the genetics of adaptive traits for red oak species.</title>
        <authorList>
            <person name="Kapoor B."/>
            <person name="Jenkins J."/>
            <person name="Schmutz J."/>
            <person name="Zhebentyayeva T."/>
            <person name="Kuelheim C."/>
            <person name="Coggeshall M."/>
            <person name="Heim C."/>
            <person name="Lasky J.R."/>
            <person name="Leites L."/>
            <person name="Islam-Faridi N."/>
            <person name="Romero-Severson J."/>
            <person name="DeLeo V.L."/>
            <person name="Lucas S.M."/>
            <person name="Lazic D."/>
            <person name="Gailing O."/>
            <person name="Carlson J."/>
            <person name="Staton M."/>
        </authorList>
    </citation>
    <scope>NUCLEOTIDE SEQUENCE [LARGE SCALE GENOMIC DNA]</scope>
    <source>
        <strain evidence="4">Pseudo-F2</strain>
    </source>
</reference>
<gene>
    <name evidence="4" type="ORF">RGQ29_005813</name>
</gene>
<dbReference type="InterPro" id="IPR045274">
    <property type="entry name" value="WAK-like"/>
</dbReference>
<feature type="domain" description="Protein kinase" evidence="3">
    <location>
        <begin position="1"/>
        <end position="253"/>
    </location>
</feature>
<dbReference type="PANTHER" id="PTHR27005:SF466">
    <property type="entry name" value="NON-FUNCTIONAL PSEUDOKINASE ZED1-LIKE"/>
    <property type="match status" value="1"/>
</dbReference>
<dbReference type="PANTHER" id="PTHR27005">
    <property type="entry name" value="WALL-ASSOCIATED RECEPTOR KINASE-LIKE 21"/>
    <property type="match status" value="1"/>
</dbReference>
<dbReference type="InterPro" id="IPR001245">
    <property type="entry name" value="Ser-Thr/Tyr_kinase_cat_dom"/>
</dbReference>
<keyword evidence="2" id="KW-0067">ATP-binding</keyword>
<dbReference type="GO" id="GO:0005886">
    <property type="term" value="C:plasma membrane"/>
    <property type="evidence" value="ECO:0007669"/>
    <property type="project" value="TreeGrafter"/>
</dbReference>